<dbReference type="Proteomes" id="UP001302676">
    <property type="component" value="Unassembled WGS sequence"/>
</dbReference>
<proteinExistence type="predicted"/>
<dbReference type="EMBL" id="MU853607">
    <property type="protein sequence ID" value="KAK4141697.1"/>
    <property type="molecule type" value="Genomic_DNA"/>
</dbReference>
<gene>
    <name evidence="2" type="ORF">C8A04DRAFT_38860</name>
</gene>
<evidence type="ECO:0000313" key="3">
    <source>
        <dbReference type="Proteomes" id="UP001302676"/>
    </source>
</evidence>
<feature type="domain" description="Heterokaryon incompatibility" evidence="1">
    <location>
        <begin position="206"/>
        <end position="357"/>
    </location>
</feature>
<reference evidence="2" key="1">
    <citation type="journal article" date="2023" name="Mol. Phylogenet. Evol.">
        <title>Genome-scale phylogeny and comparative genomics of the fungal order Sordariales.</title>
        <authorList>
            <person name="Hensen N."/>
            <person name="Bonometti L."/>
            <person name="Westerberg I."/>
            <person name="Brannstrom I.O."/>
            <person name="Guillou S."/>
            <person name="Cros-Aarteil S."/>
            <person name="Calhoun S."/>
            <person name="Haridas S."/>
            <person name="Kuo A."/>
            <person name="Mondo S."/>
            <person name="Pangilinan J."/>
            <person name="Riley R."/>
            <person name="LaButti K."/>
            <person name="Andreopoulos B."/>
            <person name="Lipzen A."/>
            <person name="Chen C."/>
            <person name="Yan M."/>
            <person name="Daum C."/>
            <person name="Ng V."/>
            <person name="Clum A."/>
            <person name="Steindorff A."/>
            <person name="Ohm R.A."/>
            <person name="Martin F."/>
            <person name="Silar P."/>
            <person name="Natvig D.O."/>
            <person name="Lalanne C."/>
            <person name="Gautier V."/>
            <person name="Ament-Velasquez S.L."/>
            <person name="Kruys A."/>
            <person name="Hutchinson M.I."/>
            <person name="Powell A.J."/>
            <person name="Barry K."/>
            <person name="Miller A.N."/>
            <person name="Grigoriev I.V."/>
            <person name="Debuchy R."/>
            <person name="Gladieux P."/>
            <person name="Hiltunen Thoren M."/>
            <person name="Johannesson H."/>
        </authorList>
    </citation>
    <scope>NUCLEOTIDE SEQUENCE</scope>
    <source>
        <strain evidence="2">CBS 141.50</strain>
    </source>
</reference>
<dbReference type="PANTHER" id="PTHR33112">
    <property type="entry name" value="DOMAIN PROTEIN, PUTATIVE-RELATED"/>
    <property type="match status" value="1"/>
</dbReference>
<accession>A0AAN6ZKE0</accession>
<dbReference type="PANTHER" id="PTHR33112:SF10">
    <property type="entry name" value="TOL"/>
    <property type="match status" value="1"/>
</dbReference>
<evidence type="ECO:0000313" key="2">
    <source>
        <dbReference type="EMBL" id="KAK4141697.1"/>
    </source>
</evidence>
<dbReference type="Pfam" id="PF06985">
    <property type="entry name" value="HET"/>
    <property type="match status" value="1"/>
</dbReference>
<protein>
    <submittedName>
        <fullName evidence="2">Heterokaryon incompatibility protein-domain-containing protein</fullName>
    </submittedName>
</protein>
<dbReference type="RefSeq" id="XP_062635068.1">
    <property type="nucleotide sequence ID" value="XM_062784369.1"/>
</dbReference>
<sequence length="702" mass="76723">MPLCQRCTPLTVNELVENDVFFHADMGALKASAEQGCEFCLLCWDAVHTAHEPRVARLIHGESAWMEGEPWTPTVWLRGVNFYHHGVAGAEVAVTCGKLIHGGVGEPQPGSEYNPIPTVKGSLEVYELPGQPSKFQLRGRRSTADCNPELYIPLIQDWMSHCCTHHQLCGGNTPLDMPTRVIDVGNHGAPITPVRLVTTQGLRERYIALSYCWGADTSGVLTLNASTHAALAQGIPETQLAKTHREIMSLARALGIRFVWVDALCIIQGDAKDWERESKAMAAVYGNATLTVIAGRSAATKDGFIANHYDSVGAAQRRPSPCVLPLDGSVDSGVLAVGACRSVSYGPVSGRGWCFQEKMLSRRAVVFAEQQLGFRCAMQLLWENGLANPNLGRPGFLQHPGSSTAISTSRTAKRPAHLSAQDEVLRDWYKILSQFSVCQLSNPHDVFAAINAVAQQASRLLNSRYLAGIWECDLVRGLLWRPAHHFTAEITMRAPTTRPKPSKFTTGTGPVVRAPSWSWAAVEGPVALPLGSVGFTPGLVARQRDPAYPKIRPKHLDPVRWSVDEKCGIDALHMPACELQMVGHVARVRVLTEPVIGYLESGMGPKYINKPRAVANGVLVAEPIVCGGTVRGEPWDQVVGLGFFDVKEERNGVDYAWCLPVVPDLGLLLERRLDGKFSRLGFVYIQKLNWFLEQGEGGICLC</sequence>
<name>A0AAN6ZKE0_9PEZI</name>
<organism evidence="2 3">
    <name type="scientific">Dichotomopilus funicola</name>
    <dbReference type="NCBI Taxonomy" id="1934379"/>
    <lineage>
        <taxon>Eukaryota</taxon>
        <taxon>Fungi</taxon>
        <taxon>Dikarya</taxon>
        <taxon>Ascomycota</taxon>
        <taxon>Pezizomycotina</taxon>
        <taxon>Sordariomycetes</taxon>
        <taxon>Sordariomycetidae</taxon>
        <taxon>Sordariales</taxon>
        <taxon>Chaetomiaceae</taxon>
        <taxon>Dichotomopilus</taxon>
    </lineage>
</organism>
<comment type="caution">
    <text evidence="2">The sequence shown here is derived from an EMBL/GenBank/DDBJ whole genome shotgun (WGS) entry which is preliminary data.</text>
</comment>
<dbReference type="AlphaFoldDB" id="A0AAN6ZKE0"/>
<dbReference type="GeneID" id="87820982"/>
<reference evidence="2" key="2">
    <citation type="submission" date="2023-05" db="EMBL/GenBank/DDBJ databases">
        <authorList>
            <consortium name="Lawrence Berkeley National Laboratory"/>
            <person name="Steindorff A."/>
            <person name="Hensen N."/>
            <person name="Bonometti L."/>
            <person name="Westerberg I."/>
            <person name="Brannstrom I.O."/>
            <person name="Guillou S."/>
            <person name="Cros-Aarteil S."/>
            <person name="Calhoun S."/>
            <person name="Haridas S."/>
            <person name="Kuo A."/>
            <person name="Mondo S."/>
            <person name="Pangilinan J."/>
            <person name="Riley R."/>
            <person name="Labutti K."/>
            <person name="Andreopoulos B."/>
            <person name="Lipzen A."/>
            <person name="Chen C."/>
            <person name="Yanf M."/>
            <person name="Daum C."/>
            <person name="Ng V."/>
            <person name="Clum A."/>
            <person name="Ohm R."/>
            <person name="Martin F."/>
            <person name="Silar P."/>
            <person name="Natvig D."/>
            <person name="Lalanne C."/>
            <person name="Gautier V."/>
            <person name="Ament-Velasquez S.L."/>
            <person name="Kruys A."/>
            <person name="Hutchinson M.I."/>
            <person name="Powell A.J."/>
            <person name="Barry K."/>
            <person name="Miller A.N."/>
            <person name="Grigoriev I.V."/>
            <person name="Debuchy R."/>
            <person name="Gladieux P."/>
            <person name="Thoren M.H."/>
            <person name="Johannesson H."/>
        </authorList>
    </citation>
    <scope>NUCLEOTIDE SEQUENCE</scope>
    <source>
        <strain evidence="2">CBS 141.50</strain>
    </source>
</reference>
<keyword evidence="3" id="KW-1185">Reference proteome</keyword>
<dbReference type="InterPro" id="IPR010730">
    <property type="entry name" value="HET"/>
</dbReference>
<evidence type="ECO:0000259" key="1">
    <source>
        <dbReference type="Pfam" id="PF06985"/>
    </source>
</evidence>